<dbReference type="CDD" id="cd00096">
    <property type="entry name" value="Ig"/>
    <property type="match status" value="1"/>
</dbReference>
<dbReference type="EnsemblMetazoa" id="GBRI000277-RA">
    <property type="protein sequence ID" value="GBRI000277-PA"/>
    <property type="gene ID" value="GBRI000277"/>
</dbReference>
<dbReference type="InterPro" id="IPR003598">
    <property type="entry name" value="Ig_sub2"/>
</dbReference>
<dbReference type="InterPro" id="IPR013783">
    <property type="entry name" value="Ig-like_fold"/>
</dbReference>
<dbReference type="FunFam" id="2.60.40.10:FF:001026">
    <property type="entry name" value="Uncharacterized protein, isoform B"/>
    <property type="match status" value="1"/>
</dbReference>
<dbReference type="InterPro" id="IPR037448">
    <property type="entry name" value="Zig-8"/>
</dbReference>
<dbReference type="InterPro" id="IPR036179">
    <property type="entry name" value="Ig-like_dom_sf"/>
</dbReference>
<dbReference type="SMART" id="SM00409">
    <property type="entry name" value="IG"/>
    <property type="match status" value="2"/>
</dbReference>
<dbReference type="Gene3D" id="2.60.40.10">
    <property type="entry name" value="Immunoglobulins"/>
    <property type="match status" value="2"/>
</dbReference>
<keyword evidence="5" id="KW-1185">Reference proteome</keyword>
<reference evidence="5" key="1">
    <citation type="submission" date="2014-03" db="EMBL/GenBank/DDBJ databases">
        <authorList>
            <person name="Aksoy S."/>
            <person name="Warren W."/>
            <person name="Wilson R.K."/>
        </authorList>
    </citation>
    <scope>NUCLEOTIDE SEQUENCE [LARGE SCALE GENOMIC DNA]</scope>
    <source>
        <strain evidence="5">IAEA</strain>
    </source>
</reference>
<dbReference type="GO" id="GO:0050808">
    <property type="term" value="P:synapse organization"/>
    <property type="evidence" value="ECO:0007669"/>
    <property type="project" value="TreeGrafter"/>
</dbReference>
<proteinExistence type="predicted"/>
<feature type="compositionally biased region" description="Basic and acidic residues" evidence="1">
    <location>
        <begin position="196"/>
        <end position="214"/>
    </location>
</feature>
<dbReference type="InterPro" id="IPR007110">
    <property type="entry name" value="Ig-like_dom"/>
</dbReference>
<name>A0A1A9VZD5_9MUSC</name>
<sequence length="500" mass="56157">MPLSRLMLALLGAVICTTEFSTSEAKLPQQSSTLLWQHNTSKSKGIIHKSSSRVNRLHHVVSITPSTTTARFVNLSSHAPTLDTTKTTSLLSSALTKDSINLFKLYAPTLSVDSESYAANDERPLTQNLVTTYSLQPAPSATATTIQYQPKISSAFLSISTLKPEECMYSSSDSTLDINVNDDGNGKNELATPLPDKNEQEQEQKHKQQEEQERQAQQALVDLLTKGFAIPTFLPPFPSVFTEIELPERLNKHPIAADTIKTSTGVITDIAFIPNVLSNNSQENFSRNTNEKNSKVITTNITVQIGNYAYLPCQIYRLTNKPVSWVRLRDGHIISVDQTTFIADQRFRAIHQDDDFSWSLQIKFVDSDDEGWYECQVSAEPKMRAKAYLKVVVPLTELIGEQNRFVRTGSKVSLHCRVRGTLDTTKYIIWFHNETRISDDNILGWYTHLRRNLSHDDEEYQNTIGSLVIPFVRKTDSGNYTCQPSNSASASFQMRVLNGK</sequence>
<dbReference type="SMART" id="SM00408">
    <property type="entry name" value="IGc2"/>
    <property type="match status" value="2"/>
</dbReference>
<dbReference type="Pfam" id="PF07686">
    <property type="entry name" value="V-set"/>
    <property type="match status" value="1"/>
</dbReference>
<feature type="domain" description="Ig-like" evidence="3">
    <location>
        <begin position="394"/>
        <end position="498"/>
    </location>
</feature>
<evidence type="ECO:0000256" key="1">
    <source>
        <dbReference type="SAM" id="MobiDB-lite"/>
    </source>
</evidence>
<dbReference type="VEuPathDB" id="VectorBase:GBRI000277"/>
<dbReference type="InterPro" id="IPR013106">
    <property type="entry name" value="Ig_V-set"/>
</dbReference>
<evidence type="ECO:0000259" key="3">
    <source>
        <dbReference type="PROSITE" id="PS50835"/>
    </source>
</evidence>
<evidence type="ECO:0000256" key="2">
    <source>
        <dbReference type="SAM" id="SignalP"/>
    </source>
</evidence>
<dbReference type="Proteomes" id="UP000091820">
    <property type="component" value="Unassembled WGS sequence"/>
</dbReference>
<dbReference type="InterPro" id="IPR003599">
    <property type="entry name" value="Ig_sub"/>
</dbReference>
<feature type="region of interest" description="Disordered" evidence="1">
    <location>
        <begin position="173"/>
        <end position="216"/>
    </location>
</feature>
<organism evidence="4 5">
    <name type="scientific">Glossina brevipalpis</name>
    <dbReference type="NCBI Taxonomy" id="37001"/>
    <lineage>
        <taxon>Eukaryota</taxon>
        <taxon>Metazoa</taxon>
        <taxon>Ecdysozoa</taxon>
        <taxon>Arthropoda</taxon>
        <taxon>Hexapoda</taxon>
        <taxon>Insecta</taxon>
        <taxon>Pterygota</taxon>
        <taxon>Neoptera</taxon>
        <taxon>Endopterygota</taxon>
        <taxon>Diptera</taxon>
        <taxon>Brachycera</taxon>
        <taxon>Muscomorpha</taxon>
        <taxon>Hippoboscoidea</taxon>
        <taxon>Glossinidae</taxon>
        <taxon>Glossina</taxon>
    </lineage>
</organism>
<protein>
    <recommendedName>
        <fullName evidence="3">Ig-like domain-containing protein</fullName>
    </recommendedName>
</protein>
<dbReference type="PANTHER" id="PTHR23279">
    <property type="entry name" value="DEFECTIVE PROBOSCIS EXTENSION RESPONSE DPR -RELATED"/>
    <property type="match status" value="1"/>
</dbReference>
<evidence type="ECO:0000313" key="4">
    <source>
        <dbReference type="EnsemblMetazoa" id="GBRI000277-PA"/>
    </source>
</evidence>
<reference evidence="4" key="2">
    <citation type="submission" date="2020-05" db="UniProtKB">
        <authorList>
            <consortium name="EnsemblMetazoa"/>
        </authorList>
    </citation>
    <scope>IDENTIFICATION</scope>
    <source>
        <strain evidence="4">IAEA</strain>
    </source>
</reference>
<evidence type="ECO:0000313" key="5">
    <source>
        <dbReference type="Proteomes" id="UP000091820"/>
    </source>
</evidence>
<dbReference type="AlphaFoldDB" id="A0A1A9VZD5"/>
<accession>A0A1A9VZD5</accession>
<dbReference type="STRING" id="37001.A0A1A9VZD5"/>
<dbReference type="PROSITE" id="PS50835">
    <property type="entry name" value="IG_LIKE"/>
    <property type="match status" value="2"/>
</dbReference>
<dbReference type="GO" id="GO:0032589">
    <property type="term" value="C:neuron projection membrane"/>
    <property type="evidence" value="ECO:0007669"/>
    <property type="project" value="TreeGrafter"/>
</dbReference>
<keyword evidence="2" id="KW-0732">Signal</keyword>
<dbReference type="PANTHER" id="PTHR23279:SF21">
    <property type="entry name" value="DEFECTIVE PROBOSCIS EXTENSION RESPONSE 11, ISOFORM B-RELATED"/>
    <property type="match status" value="1"/>
</dbReference>
<feature type="chain" id="PRO_5008399791" description="Ig-like domain-containing protein" evidence="2">
    <location>
        <begin position="26"/>
        <end position="500"/>
    </location>
</feature>
<feature type="domain" description="Ig-like" evidence="3">
    <location>
        <begin position="274"/>
        <end position="390"/>
    </location>
</feature>
<feature type="signal peptide" evidence="2">
    <location>
        <begin position="1"/>
        <end position="25"/>
    </location>
</feature>
<dbReference type="SUPFAM" id="SSF48726">
    <property type="entry name" value="Immunoglobulin"/>
    <property type="match status" value="2"/>
</dbReference>
<dbReference type="Pfam" id="PF13927">
    <property type="entry name" value="Ig_3"/>
    <property type="match status" value="1"/>
</dbReference>